<dbReference type="InterPro" id="IPR020846">
    <property type="entry name" value="MFS_dom"/>
</dbReference>
<feature type="transmembrane region" description="Helical" evidence="5">
    <location>
        <begin position="206"/>
        <end position="224"/>
    </location>
</feature>
<feature type="transmembrane region" description="Helical" evidence="5">
    <location>
        <begin position="281"/>
        <end position="301"/>
    </location>
</feature>
<dbReference type="RefSeq" id="WP_219529728.1">
    <property type="nucleotide sequence ID" value="NZ_JAHKRM010000007.1"/>
</dbReference>
<evidence type="ECO:0000256" key="2">
    <source>
        <dbReference type="ARBA" id="ARBA00022692"/>
    </source>
</evidence>
<feature type="transmembrane region" description="Helical" evidence="5">
    <location>
        <begin position="51"/>
        <end position="71"/>
    </location>
</feature>
<feature type="transmembrane region" description="Helical" evidence="5">
    <location>
        <begin position="520"/>
        <end position="538"/>
    </location>
</feature>
<feature type="transmembrane region" description="Helical" evidence="5">
    <location>
        <begin position="83"/>
        <end position="102"/>
    </location>
</feature>
<evidence type="ECO:0000259" key="6">
    <source>
        <dbReference type="PROSITE" id="PS50850"/>
    </source>
</evidence>
<dbReference type="Pfam" id="PF07690">
    <property type="entry name" value="MFS_1"/>
    <property type="match status" value="1"/>
</dbReference>
<reference evidence="8" key="1">
    <citation type="journal article" date="2019" name="Int. J. Syst. Evol. Microbiol.">
        <title>The Global Catalogue of Microorganisms (GCM) 10K type strain sequencing project: providing services to taxonomists for standard genome sequencing and annotation.</title>
        <authorList>
            <consortium name="The Broad Institute Genomics Platform"/>
            <consortium name="The Broad Institute Genome Sequencing Center for Infectious Disease"/>
            <person name="Wu L."/>
            <person name="Ma J."/>
        </authorList>
    </citation>
    <scope>NUCLEOTIDE SEQUENCE [LARGE SCALE GENOMIC DNA]</scope>
    <source>
        <strain evidence="8">CGMCC 1.15399</strain>
    </source>
</reference>
<evidence type="ECO:0000256" key="1">
    <source>
        <dbReference type="ARBA" id="ARBA00004141"/>
    </source>
</evidence>
<evidence type="ECO:0000256" key="5">
    <source>
        <dbReference type="SAM" id="Phobius"/>
    </source>
</evidence>
<feature type="transmembrane region" description="Helical" evidence="5">
    <location>
        <begin position="141"/>
        <end position="164"/>
    </location>
</feature>
<comment type="caution">
    <text evidence="7">The sequence shown here is derived from an EMBL/GenBank/DDBJ whole genome shotgun (WGS) entry which is preliminary data.</text>
</comment>
<feature type="domain" description="Major facilitator superfamily (MFS) profile" evidence="6">
    <location>
        <begin position="17"/>
        <end position="542"/>
    </location>
</feature>
<evidence type="ECO:0000256" key="4">
    <source>
        <dbReference type="ARBA" id="ARBA00023136"/>
    </source>
</evidence>
<name>A0ABW4GLL0_9ACTN</name>
<dbReference type="EMBL" id="JBHUCM010000038">
    <property type="protein sequence ID" value="MFD1543495.1"/>
    <property type="molecule type" value="Genomic_DNA"/>
</dbReference>
<dbReference type="PANTHER" id="PTHR42718">
    <property type="entry name" value="MAJOR FACILITATOR SUPERFAMILY MULTIDRUG TRANSPORTER MFSC"/>
    <property type="match status" value="1"/>
</dbReference>
<feature type="transmembrane region" description="Helical" evidence="5">
    <location>
        <begin position="15"/>
        <end position="39"/>
    </location>
</feature>
<comment type="subcellular location">
    <subcellularLocation>
        <location evidence="1">Membrane</location>
        <topology evidence="1">Multi-pass membrane protein</topology>
    </subcellularLocation>
</comment>
<keyword evidence="8" id="KW-1185">Reference proteome</keyword>
<feature type="transmembrane region" description="Helical" evidence="5">
    <location>
        <begin position="108"/>
        <end position="129"/>
    </location>
</feature>
<dbReference type="PROSITE" id="PS50850">
    <property type="entry name" value="MFS"/>
    <property type="match status" value="1"/>
</dbReference>
<evidence type="ECO:0000256" key="3">
    <source>
        <dbReference type="ARBA" id="ARBA00022989"/>
    </source>
</evidence>
<dbReference type="Proteomes" id="UP001597097">
    <property type="component" value="Unassembled WGS sequence"/>
</dbReference>
<dbReference type="PANTHER" id="PTHR42718:SF39">
    <property type="entry name" value="ACTINORHODIN TRANSPORTER-RELATED"/>
    <property type="match status" value="1"/>
</dbReference>
<protein>
    <submittedName>
        <fullName evidence="7">MFS transporter</fullName>
    </submittedName>
</protein>
<dbReference type="InterPro" id="IPR011701">
    <property type="entry name" value="MFS"/>
</dbReference>
<organism evidence="7 8">
    <name type="scientific">Nonomuraea guangzhouensis</name>
    <dbReference type="NCBI Taxonomy" id="1291555"/>
    <lineage>
        <taxon>Bacteria</taxon>
        <taxon>Bacillati</taxon>
        <taxon>Actinomycetota</taxon>
        <taxon>Actinomycetes</taxon>
        <taxon>Streptosporangiales</taxon>
        <taxon>Streptosporangiaceae</taxon>
        <taxon>Nonomuraea</taxon>
    </lineage>
</organism>
<feature type="transmembrane region" description="Helical" evidence="5">
    <location>
        <begin position="236"/>
        <end position="254"/>
    </location>
</feature>
<proteinExistence type="predicted"/>
<keyword evidence="4 5" id="KW-0472">Membrane</keyword>
<dbReference type="CDD" id="cd17321">
    <property type="entry name" value="MFS_MMR_MDR_like"/>
    <property type="match status" value="1"/>
</dbReference>
<evidence type="ECO:0000313" key="8">
    <source>
        <dbReference type="Proteomes" id="UP001597097"/>
    </source>
</evidence>
<feature type="transmembrane region" description="Helical" evidence="5">
    <location>
        <begin position="405"/>
        <end position="430"/>
    </location>
</feature>
<keyword evidence="3 5" id="KW-1133">Transmembrane helix</keyword>
<accession>A0ABW4GLL0</accession>
<gene>
    <name evidence="7" type="ORF">ACFSJ0_41085</name>
</gene>
<feature type="transmembrane region" description="Helical" evidence="5">
    <location>
        <begin position="338"/>
        <end position="360"/>
    </location>
</feature>
<feature type="transmembrane region" description="Helical" evidence="5">
    <location>
        <begin position="176"/>
        <end position="194"/>
    </location>
</feature>
<keyword evidence="2 5" id="KW-0812">Transmembrane</keyword>
<feature type="transmembrane region" description="Helical" evidence="5">
    <location>
        <begin position="372"/>
        <end position="393"/>
    </location>
</feature>
<sequence length="560" mass="59192">MVNNARAPGAERRRWVGLAVLLIAAFMDLLNGSIVNVAIPAIRNDLGASYAAIQWIIAGYTLACAVTLITGGRLGDIFGRKRMFLVGTAGFTVASALCALAQSPGMLVGARILQGLMAALMLPQVLAIIHLGFGRRELGKVVTLYAFIGGLAMVGGPVIGGLLLELNPLDLAWRGVFALNLPIGAVALPLAVFLIDESRAPHALRLDPIGVLLVTFALLLLVYPLAQGRELGWPDWSIVSMICSPPLFAVFILYERRKTRSDGSPLIELGLFAARSYTTGLVLQLLLLWVISAFFFVWTLYLQLGRDWSPLHTGLTTIPFSVGASIAGGMSMRLYLRFGRASLIAGAAMMIAGVLVYGWYGPQATSPQMIAPLLLIGVGLGLVIVPLTALTLADVPPQEAGGASGMINAITQLGTVLGIALIGVVFFTAVGQQAARSVDQIIPRIHQELSMAAGLSGPVGDVILADFRTCVIGQTMGHDRPGRSAPCSQGFGATRTVDDALSRAAAAVRREAFAQSFQRSLCYVLGTLVAILTLLFALPERAITPAPEAWPRGAEPRSPS</sequence>
<evidence type="ECO:0000313" key="7">
    <source>
        <dbReference type="EMBL" id="MFD1543495.1"/>
    </source>
</evidence>